<dbReference type="Proteomes" id="UP000194761">
    <property type="component" value="Unassembled WGS sequence"/>
</dbReference>
<feature type="transmembrane region" description="Helical" evidence="2">
    <location>
        <begin position="39"/>
        <end position="59"/>
    </location>
</feature>
<dbReference type="SMART" id="SM00740">
    <property type="entry name" value="PASTA"/>
    <property type="match status" value="1"/>
</dbReference>
<accession>A0A243RMH2</accession>
<organism evidence="4 5">
    <name type="scientific">Streptosporangium minutum</name>
    <dbReference type="NCBI Taxonomy" id="569862"/>
    <lineage>
        <taxon>Bacteria</taxon>
        <taxon>Bacillati</taxon>
        <taxon>Actinomycetota</taxon>
        <taxon>Actinomycetes</taxon>
        <taxon>Streptosporangiales</taxon>
        <taxon>Streptosporangiaceae</taxon>
        <taxon>Streptosporangium</taxon>
    </lineage>
</organism>
<name>A0A243RMH2_9ACTN</name>
<keyword evidence="2" id="KW-0472">Membrane</keyword>
<sequence>MRLEEELAEAMETRVADVHATPMMGSAIRRRHRTRRIRFRAAGAALATAAVAGAVPVYLSMNAGPAPASPAAQPAGDARATIAREVVVPVVTGANIEAATRKLAAAGLRSEVAGAEIGPDWTITEQSPAGGEKAPEGSVVTLTAVKTPDPTLTRRPGGGDSTPAPDPGGGEVSMPQDLGDLGDGREFGGLRIGYLPEGLVWGKWSVKDGFGTTSYSTSWREKDLKPGMYSVQAIVYEGDAAAETGRRLKGYRQEGARTVELGDTKGYLVRMGEAGRVGDDELGTPTIVWRERPGLAVEIMMSPDYYGELGEKKAEAELRKIAESVVPTG</sequence>
<dbReference type="Gene3D" id="3.30.10.20">
    <property type="match status" value="1"/>
</dbReference>
<protein>
    <recommendedName>
        <fullName evidence="3">PASTA domain-containing protein</fullName>
    </recommendedName>
</protein>
<dbReference type="CDD" id="cd06577">
    <property type="entry name" value="PASTA_pknB"/>
    <property type="match status" value="1"/>
</dbReference>
<reference evidence="4 5" key="1">
    <citation type="submission" date="2017-05" db="EMBL/GenBank/DDBJ databases">
        <title>Biotechnological potential of actinobacteria isolated from South African environments.</title>
        <authorList>
            <person name="Le Roes-Hill M."/>
            <person name="Prins A."/>
            <person name="Durrell K.A."/>
        </authorList>
    </citation>
    <scope>NUCLEOTIDE SEQUENCE [LARGE SCALE GENOMIC DNA]</scope>
    <source>
        <strain evidence="4">M26</strain>
    </source>
</reference>
<evidence type="ECO:0000256" key="2">
    <source>
        <dbReference type="SAM" id="Phobius"/>
    </source>
</evidence>
<evidence type="ECO:0000256" key="1">
    <source>
        <dbReference type="SAM" id="MobiDB-lite"/>
    </source>
</evidence>
<dbReference type="PROSITE" id="PS51178">
    <property type="entry name" value="PASTA"/>
    <property type="match status" value="1"/>
</dbReference>
<gene>
    <name evidence="4" type="ORF">CA984_16020</name>
</gene>
<feature type="region of interest" description="Disordered" evidence="1">
    <location>
        <begin position="146"/>
        <end position="181"/>
    </location>
</feature>
<proteinExistence type="predicted"/>
<comment type="caution">
    <text evidence="4">The sequence shown here is derived from an EMBL/GenBank/DDBJ whole genome shotgun (WGS) entry which is preliminary data.</text>
</comment>
<dbReference type="InterPro" id="IPR005543">
    <property type="entry name" value="PASTA_dom"/>
</dbReference>
<dbReference type="RefSeq" id="WP_165781271.1">
    <property type="nucleotide sequence ID" value="NZ_NGFP01000064.1"/>
</dbReference>
<feature type="domain" description="PASTA" evidence="3">
    <location>
        <begin position="82"/>
        <end position="146"/>
    </location>
</feature>
<keyword evidence="2" id="KW-1133">Transmembrane helix</keyword>
<keyword evidence="5" id="KW-1185">Reference proteome</keyword>
<keyword evidence="2" id="KW-0812">Transmembrane</keyword>
<evidence type="ECO:0000259" key="3">
    <source>
        <dbReference type="PROSITE" id="PS51178"/>
    </source>
</evidence>
<dbReference type="AlphaFoldDB" id="A0A243RMH2"/>
<dbReference type="Pfam" id="PF03793">
    <property type="entry name" value="PASTA"/>
    <property type="match status" value="1"/>
</dbReference>
<evidence type="ECO:0000313" key="5">
    <source>
        <dbReference type="Proteomes" id="UP000194761"/>
    </source>
</evidence>
<evidence type="ECO:0000313" key="4">
    <source>
        <dbReference type="EMBL" id="OUC96146.1"/>
    </source>
</evidence>
<dbReference type="EMBL" id="NGFP01000064">
    <property type="protein sequence ID" value="OUC96146.1"/>
    <property type="molecule type" value="Genomic_DNA"/>
</dbReference>